<dbReference type="Gene3D" id="3.20.20.150">
    <property type="entry name" value="Divalent-metal-dependent TIM barrel enzymes"/>
    <property type="match status" value="1"/>
</dbReference>
<name>A0A7W8IJA8_9BACT</name>
<proteinExistence type="predicted"/>
<accession>A0A7W8IJA8</accession>
<feature type="domain" description="Xylose isomerase-like TIM barrel" evidence="1">
    <location>
        <begin position="22"/>
        <end position="277"/>
    </location>
</feature>
<sequence>MMQPGISTHVFLPQRLHPGLLDSLHKAGAQVIELFAARHHFDYTDRAAVRDIATWFRNTGVGATLHQPLYISDRADAQWSRHVAPNLNLIDPEKSRRISAMDEVKRALESAEQIPISACTLHLGYKDDAWNLRALENSLTAIEHLKAFAHPLGVRILLENLQNEITTPEHLLEILKVGHFDRVGVTLDIGHAHLAAPPDSSQRSQPNKGIDEAFELLKPRIAELHLHDNLGQKDDHLWPGTAGIDWKNVAKHIATLPANTPGILEIAHELEETPESATTKATQAFDLLKRAAEATA</sequence>
<evidence type="ECO:0000313" key="3">
    <source>
        <dbReference type="Proteomes" id="UP000568106"/>
    </source>
</evidence>
<dbReference type="Pfam" id="PF01261">
    <property type="entry name" value="AP_endonuc_2"/>
    <property type="match status" value="1"/>
</dbReference>
<evidence type="ECO:0000313" key="2">
    <source>
        <dbReference type="EMBL" id="MBB5317466.1"/>
    </source>
</evidence>
<dbReference type="PANTHER" id="PTHR12110:SF21">
    <property type="entry name" value="XYLOSE ISOMERASE-LIKE TIM BARREL DOMAIN-CONTAINING PROTEIN"/>
    <property type="match status" value="1"/>
</dbReference>
<protein>
    <submittedName>
        <fullName evidence="2">Sugar phosphate isomerase/epimerase</fullName>
    </submittedName>
</protein>
<organism evidence="2 3">
    <name type="scientific">Tunturiibacter empetritectus</name>
    <dbReference type="NCBI Taxonomy" id="3069691"/>
    <lineage>
        <taxon>Bacteria</taxon>
        <taxon>Pseudomonadati</taxon>
        <taxon>Acidobacteriota</taxon>
        <taxon>Terriglobia</taxon>
        <taxon>Terriglobales</taxon>
        <taxon>Acidobacteriaceae</taxon>
        <taxon>Tunturiibacter</taxon>
    </lineage>
</organism>
<dbReference type="SUPFAM" id="SSF51658">
    <property type="entry name" value="Xylose isomerase-like"/>
    <property type="match status" value="1"/>
</dbReference>
<dbReference type="PANTHER" id="PTHR12110">
    <property type="entry name" value="HYDROXYPYRUVATE ISOMERASE"/>
    <property type="match status" value="1"/>
</dbReference>
<dbReference type="GO" id="GO:0016853">
    <property type="term" value="F:isomerase activity"/>
    <property type="evidence" value="ECO:0007669"/>
    <property type="project" value="UniProtKB-KW"/>
</dbReference>
<gene>
    <name evidence="2" type="ORF">HDF09_002135</name>
</gene>
<dbReference type="Proteomes" id="UP000568106">
    <property type="component" value="Unassembled WGS sequence"/>
</dbReference>
<reference evidence="2" key="1">
    <citation type="submission" date="2020-08" db="EMBL/GenBank/DDBJ databases">
        <title>Genomic Encyclopedia of Type Strains, Phase IV (KMG-V): Genome sequencing to study the core and pangenomes of soil and plant-associated prokaryotes.</title>
        <authorList>
            <person name="Whitman W."/>
        </authorList>
    </citation>
    <scope>NUCLEOTIDE SEQUENCE [LARGE SCALE GENOMIC DNA]</scope>
    <source>
        <strain evidence="2">M8UP27</strain>
    </source>
</reference>
<evidence type="ECO:0000259" key="1">
    <source>
        <dbReference type="Pfam" id="PF01261"/>
    </source>
</evidence>
<keyword evidence="3" id="KW-1185">Reference proteome</keyword>
<dbReference type="AlphaFoldDB" id="A0A7W8IJA8"/>
<dbReference type="InterPro" id="IPR036237">
    <property type="entry name" value="Xyl_isomerase-like_sf"/>
</dbReference>
<keyword evidence="2" id="KW-0413">Isomerase</keyword>
<dbReference type="InterPro" id="IPR050312">
    <property type="entry name" value="IolE/XylAMocC-like"/>
</dbReference>
<comment type="caution">
    <text evidence="2">The sequence shown here is derived from an EMBL/GenBank/DDBJ whole genome shotgun (WGS) entry which is preliminary data.</text>
</comment>
<dbReference type="EMBL" id="JACHDY010000002">
    <property type="protein sequence ID" value="MBB5317466.1"/>
    <property type="molecule type" value="Genomic_DNA"/>
</dbReference>
<dbReference type="InterPro" id="IPR013022">
    <property type="entry name" value="Xyl_isomerase-like_TIM-brl"/>
</dbReference>